<name>U5DPQ6_9CHRO</name>
<keyword evidence="2" id="KW-0012">Acyltransferase</keyword>
<dbReference type="EMBL" id="ASSJ01000044">
    <property type="protein sequence ID" value="ERN41675.1"/>
    <property type="molecule type" value="Genomic_DNA"/>
</dbReference>
<proteinExistence type="predicted"/>
<dbReference type="InterPro" id="IPR000073">
    <property type="entry name" value="AB_hydrolase_1"/>
</dbReference>
<dbReference type="Proteomes" id="UP000016960">
    <property type="component" value="Unassembled WGS sequence"/>
</dbReference>
<keyword evidence="2" id="KW-0808">Transferase</keyword>
<dbReference type="PRINTS" id="PR00111">
    <property type="entry name" value="ABHYDROLASE"/>
</dbReference>
<dbReference type="eggNOG" id="COG2267">
    <property type="taxonomic scope" value="Bacteria"/>
</dbReference>
<dbReference type="STRING" id="582515.KR51_00017130"/>
<dbReference type="PANTHER" id="PTHR46438:SF11">
    <property type="entry name" value="LIPASE-RELATED"/>
    <property type="match status" value="1"/>
</dbReference>
<accession>U5DPQ6</accession>
<dbReference type="AlphaFoldDB" id="U5DPQ6"/>
<dbReference type="SUPFAM" id="SSF53474">
    <property type="entry name" value="alpha/beta-Hydrolases"/>
    <property type="match status" value="1"/>
</dbReference>
<dbReference type="Gene3D" id="3.40.50.1820">
    <property type="entry name" value="alpha/beta hydrolase"/>
    <property type="match status" value="1"/>
</dbReference>
<dbReference type="InterPro" id="IPR029058">
    <property type="entry name" value="AB_hydrolase_fold"/>
</dbReference>
<dbReference type="RefSeq" id="WP_022606488.1">
    <property type="nucleotide sequence ID" value="NZ_ASSJ01000044.1"/>
</dbReference>
<keyword evidence="3" id="KW-1185">Reference proteome</keyword>
<keyword evidence="2" id="KW-0378">Hydrolase</keyword>
<dbReference type="Pfam" id="PF00561">
    <property type="entry name" value="Abhydrolase_1"/>
    <property type="match status" value="1"/>
</dbReference>
<dbReference type="EC" id="3.8.1.5" evidence="2"/>
<dbReference type="GO" id="GO:0016746">
    <property type="term" value="F:acyltransferase activity"/>
    <property type="evidence" value="ECO:0007669"/>
    <property type="project" value="UniProtKB-KW"/>
</dbReference>
<dbReference type="OrthoDB" id="9797695at2"/>
<comment type="caution">
    <text evidence="2">The sequence shown here is derived from an EMBL/GenBank/DDBJ whole genome shotgun (WGS) entry which is preliminary data.</text>
</comment>
<dbReference type="PANTHER" id="PTHR46438">
    <property type="entry name" value="ALPHA/BETA-HYDROLASES SUPERFAMILY PROTEIN"/>
    <property type="match status" value="1"/>
</dbReference>
<organism evidence="2 3">
    <name type="scientific">Rubidibacter lacunae KORDI 51-2</name>
    <dbReference type="NCBI Taxonomy" id="582515"/>
    <lineage>
        <taxon>Bacteria</taxon>
        <taxon>Bacillati</taxon>
        <taxon>Cyanobacteriota</taxon>
        <taxon>Cyanophyceae</taxon>
        <taxon>Oscillatoriophycideae</taxon>
        <taxon>Chroococcales</taxon>
        <taxon>Aphanothecaceae</taxon>
        <taxon>Rubidibacter</taxon>
    </lineage>
</organism>
<evidence type="ECO:0000259" key="1">
    <source>
        <dbReference type="Pfam" id="PF00561"/>
    </source>
</evidence>
<feature type="domain" description="AB hydrolase-1" evidence="1">
    <location>
        <begin position="41"/>
        <end position="291"/>
    </location>
</feature>
<sequence>MTATALDWWQATFPRGRQWVEVKSATGRPLRLAWGEIGEGPPLLLMHGIGGWSYGYRQLIGPLSEHYRVICFDLTGHGCSDKPLDSDVTHQGMECAQLIEALCDRPVAVLAQSLGALVALAATLAQPSLISRLVLINVPLFLERLPSEGMRLLASIPLPLVWLVDRLRVVCLFDPWLCDRVKQTRQVVVVNPQGVSDEEVFMLTRPQVEYPGAIAYFARLLFQANREIQCLEHGEPNILSQLQDRLNEIVCPTLVLWGKRDNWFPVAFGEKLVARLPDGQLQLLPGCGHDAANCCPQQVFAATYGFLTSTGYGDRTEPNLYAKRSL</sequence>
<gene>
    <name evidence="2" type="ORF">KR51_00017130</name>
</gene>
<dbReference type="GO" id="GO:0018786">
    <property type="term" value="F:haloalkane dehalogenase activity"/>
    <property type="evidence" value="ECO:0007669"/>
    <property type="project" value="UniProtKB-EC"/>
</dbReference>
<dbReference type="InParanoid" id="U5DPQ6"/>
<evidence type="ECO:0000313" key="3">
    <source>
        <dbReference type="Proteomes" id="UP000016960"/>
    </source>
</evidence>
<reference evidence="2 3" key="1">
    <citation type="submission" date="2013-05" db="EMBL/GenBank/DDBJ databases">
        <title>Draft genome sequence of Rubidibacter lacunae KORDI 51-2.</title>
        <authorList>
            <person name="Choi D.H."/>
            <person name="Noh J.H."/>
            <person name="Kwon K.-K."/>
            <person name="Lee J.-H."/>
            <person name="Ryu J.-Y."/>
        </authorList>
    </citation>
    <scope>NUCLEOTIDE SEQUENCE [LARGE SCALE GENOMIC DNA]</scope>
    <source>
        <strain evidence="2 3">KORDI 51-2</strain>
    </source>
</reference>
<protein>
    <submittedName>
        <fullName evidence="2">Putative hydrolase or acyltransferase (Alpha/beta hydrolase superfamily)</fullName>
        <ecNumber evidence="2">3.8.1.5</ecNumber>
    </submittedName>
</protein>
<evidence type="ECO:0000313" key="2">
    <source>
        <dbReference type="EMBL" id="ERN41675.1"/>
    </source>
</evidence>